<dbReference type="AlphaFoldDB" id="A0A1J5RTM0"/>
<dbReference type="GO" id="GO:0008360">
    <property type="term" value="P:regulation of cell shape"/>
    <property type="evidence" value="ECO:0007669"/>
    <property type="project" value="UniProtKB-KW"/>
</dbReference>
<dbReference type="InterPro" id="IPR001920">
    <property type="entry name" value="Asp/Glu_race"/>
</dbReference>
<dbReference type="InterPro" id="IPR033134">
    <property type="entry name" value="Asp/Glu_racemase_AS_2"/>
</dbReference>
<dbReference type="InterPro" id="IPR018187">
    <property type="entry name" value="Asp/Glu_racemase_AS_1"/>
</dbReference>
<evidence type="ECO:0000313" key="7">
    <source>
        <dbReference type="EMBL" id="OIQ95319.1"/>
    </source>
</evidence>
<dbReference type="HAMAP" id="MF_00258">
    <property type="entry name" value="Glu_racemase"/>
    <property type="match status" value="1"/>
</dbReference>
<gene>
    <name evidence="7" type="primary">murI_6</name>
    <name evidence="7" type="ORF">GALL_226940</name>
</gene>
<dbReference type="EC" id="5.1.1.3" evidence="2"/>
<dbReference type="Gene3D" id="3.40.50.1860">
    <property type="match status" value="2"/>
</dbReference>
<evidence type="ECO:0000256" key="1">
    <source>
        <dbReference type="ARBA" id="ARBA00001602"/>
    </source>
</evidence>
<name>A0A1J5RTM0_9ZZZZ</name>
<keyword evidence="4" id="KW-0573">Peptidoglycan synthesis</keyword>
<evidence type="ECO:0000256" key="4">
    <source>
        <dbReference type="ARBA" id="ARBA00022984"/>
    </source>
</evidence>
<protein>
    <recommendedName>
        <fullName evidence="2">glutamate racemase</fullName>
        <ecNumber evidence="2">5.1.1.3</ecNumber>
    </recommendedName>
</protein>
<dbReference type="GO" id="GO:0071555">
    <property type="term" value="P:cell wall organization"/>
    <property type="evidence" value="ECO:0007669"/>
    <property type="project" value="UniProtKB-KW"/>
</dbReference>
<dbReference type="GO" id="GO:0009252">
    <property type="term" value="P:peptidoglycan biosynthetic process"/>
    <property type="evidence" value="ECO:0007669"/>
    <property type="project" value="UniProtKB-KW"/>
</dbReference>
<dbReference type="FunFam" id="3.40.50.1860:FF:000001">
    <property type="entry name" value="Glutamate racemase"/>
    <property type="match status" value="1"/>
</dbReference>
<evidence type="ECO:0000256" key="2">
    <source>
        <dbReference type="ARBA" id="ARBA00013090"/>
    </source>
</evidence>
<dbReference type="SUPFAM" id="SSF53681">
    <property type="entry name" value="Aspartate/glutamate racemase"/>
    <property type="match status" value="2"/>
</dbReference>
<keyword evidence="6" id="KW-0961">Cell wall biogenesis/degradation</keyword>
<dbReference type="PANTHER" id="PTHR21198:SF2">
    <property type="entry name" value="GLUTAMATE RACEMASE"/>
    <property type="match status" value="1"/>
</dbReference>
<evidence type="ECO:0000256" key="6">
    <source>
        <dbReference type="ARBA" id="ARBA00023316"/>
    </source>
</evidence>
<reference evidence="7" key="1">
    <citation type="submission" date="2016-10" db="EMBL/GenBank/DDBJ databases">
        <title>Sequence of Gallionella enrichment culture.</title>
        <authorList>
            <person name="Poehlein A."/>
            <person name="Muehling M."/>
            <person name="Daniel R."/>
        </authorList>
    </citation>
    <scope>NUCLEOTIDE SEQUENCE</scope>
</reference>
<dbReference type="NCBIfam" id="TIGR00067">
    <property type="entry name" value="glut_race"/>
    <property type="match status" value="1"/>
</dbReference>
<proteinExistence type="inferred from homology"/>
<evidence type="ECO:0000256" key="5">
    <source>
        <dbReference type="ARBA" id="ARBA00023235"/>
    </source>
</evidence>
<dbReference type="PROSITE" id="PS00924">
    <property type="entry name" value="ASP_GLU_RACEMASE_2"/>
    <property type="match status" value="1"/>
</dbReference>
<accession>A0A1J5RTM0</accession>
<organism evidence="7">
    <name type="scientific">mine drainage metagenome</name>
    <dbReference type="NCBI Taxonomy" id="410659"/>
    <lineage>
        <taxon>unclassified sequences</taxon>
        <taxon>metagenomes</taxon>
        <taxon>ecological metagenomes</taxon>
    </lineage>
</organism>
<dbReference type="EMBL" id="MLJW01000169">
    <property type="protein sequence ID" value="OIQ95319.1"/>
    <property type="molecule type" value="Genomic_DNA"/>
</dbReference>
<dbReference type="InterPro" id="IPR004391">
    <property type="entry name" value="Glu_race"/>
</dbReference>
<evidence type="ECO:0000256" key="3">
    <source>
        <dbReference type="ARBA" id="ARBA00022960"/>
    </source>
</evidence>
<comment type="catalytic activity">
    <reaction evidence="1">
        <text>L-glutamate = D-glutamate</text>
        <dbReference type="Rhea" id="RHEA:12813"/>
        <dbReference type="ChEBI" id="CHEBI:29985"/>
        <dbReference type="ChEBI" id="CHEBI:29986"/>
        <dbReference type="EC" id="5.1.1.3"/>
    </reaction>
</comment>
<dbReference type="PANTHER" id="PTHR21198">
    <property type="entry name" value="GLUTAMATE RACEMASE"/>
    <property type="match status" value="1"/>
</dbReference>
<sequence length="237" mass="25285">MPHEALLYVADSKYAPYGNKTPAEIQARCFEIADFLIAKNVKALVVACNTATAAAIDALRTKYTLPIIGMEPAVKPAAEASRNGIVGVLATTGTLKSAQFAALLESYGRNVKVVTQACVGLVECIERGELNAAATRQLLKQYCQPLLDEGADTIVLGCTHYPFVREAIAEVVGNDIVLVDTGSAVANHLQHRLAEEGLLSSSKKMANVVFWTNSEAENAREVISLLWGGSAEVVVLK</sequence>
<comment type="caution">
    <text evidence="7">The sequence shown here is derived from an EMBL/GenBank/DDBJ whole genome shotgun (WGS) entry which is preliminary data.</text>
</comment>
<dbReference type="GO" id="GO:0008881">
    <property type="term" value="F:glutamate racemase activity"/>
    <property type="evidence" value="ECO:0007669"/>
    <property type="project" value="UniProtKB-EC"/>
</dbReference>
<keyword evidence="5 7" id="KW-0413">Isomerase</keyword>
<dbReference type="InterPro" id="IPR015942">
    <property type="entry name" value="Asp/Glu/hydantoin_racemase"/>
</dbReference>
<keyword evidence="3" id="KW-0133">Cell shape</keyword>
<dbReference type="Pfam" id="PF01177">
    <property type="entry name" value="Asp_Glu_race"/>
    <property type="match status" value="1"/>
</dbReference>
<dbReference type="PROSITE" id="PS00923">
    <property type="entry name" value="ASP_GLU_RACEMASE_1"/>
    <property type="match status" value="1"/>
</dbReference>